<dbReference type="Gene3D" id="1.20.272.10">
    <property type="match status" value="1"/>
</dbReference>
<keyword evidence="1" id="KW-0235">DNA replication</keyword>
<dbReference type="InterPro" id="IPR008921">
    <property type="entry name" value="DNA_pol3_clamp-load_cplx_C"/>
</dbReference>
<feature type="domain" description="AAA+ ATPase" evidence="2">
    <location>
        <begin position="34"/>
        <end position="187"/>
    </location>
</feature>
<dbReference type="RefSeq" id="XP_064852806.1">
    <property type="nucleotide sequence ID" value="XM_064996734.1"/>
</dbReference>
<name>A0AAV5QNA3_9ASCO</name>
<gene>
    <name evidence="3" type="ORF">DASC09_031350</name>
</gene>
<dbReference type="GO" id="GO:0003689">
    <property type="term" value="F:DNA clamp loader activity"/>
    <property type="evidence" value="ECO:0007669"/>
    <property type="project" value="TreeGrafter"/>
</dbReference>
<dbReference type="GeneID" id="90073785"/>
<accession>A0AAV5QNA3</accession>
<dbReference type="FunFam" id="3.40.50.300:FF:000136">
    <property type="entry name" value="Replication factor C subunit 5"/>
    <property type="match status" value="1"/>
</dbReference>
<sequence>MSLWVDKYRPKSLDSIDYHFNISKRLKSLASSGDFPHLLVYGPSGAGKKTRILATLQELYGPGVNRMKIDVRTFKTPSNRKIEFNIVSSPYHIEITPSDLGNNDRIIIQDLLKEIGQTEQIDFQTGKHRFKIVIINEADSLSRDAQAALRRTMEKYSTNIRLILISNSTSNIIPPIKSRTLLIRVPLPTVNEIVGVLSKIAEKEDIRLPSNEDEKSSILAKIAEHSDRNLRKTILSFEALAMTNDSISSACKLVELDWEKVIADLSKQVVKDRSVKNLSQSRSVLYELLSHCIPAKIILKELTFNLLCDPRVTDPMKYDIVDASSLFDERLSLGSKDIFHLEGFLARSMVIMESKK</sequence>
<dbReference type="GO" id="GO:0003677">
    <property type="term" value="F:DNA binding"/>
    <property type="evidence" value="ECO:0007669"/>
    <property type="project" value="InterPro"/>
</dbReference>
<reference evidence="3 4" key="1">
    <citation type="journal article" date="2023" name="Elife">
        <title>Identification of key yeast species and microbe-microbe interactions impacting larval growth of Drosophila in the wild.</title>
        <authorList>
            <person name="Mure A."/>
            <person name="Sugiura Y."/>
            <person name="Maeda R."/>
            <person name="Honda K."/>
            <person name="Sakurai N."/>
            <person name="Takahashi Y."/>
            <person name="Watada M."/>
            <person name="Katoh T."/>
            <person name="Gotoh A."/>
            <person name="Gotoh Y."/>
            <person name="Taniguchi I."/>
            <person name="Nakamura K."/>
            <person name="Hayashi T."/>
            <person name="Katayama T."/>
            <person name="Uemura T."/>
            <person name="Hattori Y."/>
        </authorList>
    </citation>
    <scope>NUCLEOTIDE SEQUENCE [LARGE SCALE GENOMIC DNA]</scope>
    <source>
        <strain evidence="3 4">SC-9</strain>
    </source>
</reference>
<dbReference type="Pfam" id="PF13177">
    <property type="entry name" value="DNA_pol3_delta2"/>
    <property type="match status" value="1"/>
</dbReference>
<dbReference type="InterPro" id="IPR050238">
    <property type="entry name" value="DNA_Rep/Repair_Clamp_Loader"/>
</dbReference>
<dbReference type="Gene3D" id="3.40.50.300">
    <property type="entry name" value="P-loop containing nucleotide triphosphate hydrolases"/>
    <property type="match status" value="1"/>
</dbReference>
<dbReference type="CDD" id="cd00009">
    <property type="entry name" value="AAA"/>
    <property type="match status" value="1"/>
</dbReference>
<dbReference type="SUPFAM" id="SSF48019">
    <property type="entry name" value="post-AAA+ oligomerization domain-like"/>
    <property type="match status" value="1"/>
</dbReference>
<dbReference type="InterPro" id="IPR003593">
    <property type="entry name" value="AAA+_ATPase"/>
</dbReference>
<protein>
    <submittedName>
        <fullName evidence="3">Replication factor C subunit 5</fullName>
    </submittedName>
</protein>
<dbReference type="SUPFAM" id="SSF52540">
    <property type="entry name" value="P-loop containing nucleoside triphosphate hydrolases"/>
    <property type="match status" value="1"/>
</dbReference>
<evidence type="ECO:0000256" key="1">
    <source>
        <dbReference type="ARBA" id="ARBA00022705"/>
    </source>
</evidence>
<dbReference type="PANTHER" id="PTHR11669:SF1">
    <property type="entry name" value="REPLICATION FACTOR C SUBUNIT 3"/>
    <property type="match status" value="1"/>
</dbReference>
<evidence type="ECO:0000313" key="3">
    <source>
        <dbReference type="EMBL" id="GMM35810.1"/>
    </source>
</evidence>
<proteinExistence type="predicted"/>
<dbReference type="FunFam" id="1.10.8.60:FF:000030">
    <property type="entry name" value="replication factor C subunit 3"/>
    <property type="match status" value="1"/>
</dbReference>
<dbReference type="Pfam" id="PF22534">
    <property type="entry name" value="RFC_C"/>
    <property type="match status" value="1"/>
</dbReference>
<comment type="caution">
    <text evidence="3">The sequence shown here is derived from an EMBL/GenBank/DDBJ whole genome shotgun (WGS) entry which is preliminary data.</text>
</comment>
<dbReference type="Gene3D" id="1.10.8.60">
    <property type="match status" value="1"/>
</dbReference>
<dbReference type="GO" id="GO:0031391">
    <property type="term" value="C:Elg1 RFC-like complex"/>
    <property type="evidence" value="ECO:0007669"/>
    <property type="project" value="TreeGrafter"/>
</dbReference>
<dbReference type="Pfam" id="PF21960">
    <property type="entry name" value="RCF1-5-like_lid"/>
    <property type="match status" value="1"/>
</dbReference>
<dbReference type="PANTHER" id="PTHR11669">
    <property type="entry name" value="REPLICATION FACTOR C / DNA POLYMERASE III GAMMA-TAU SUBUNIT"/>
    <property type="match status" value="1"/>
</dbReference>
<dbReference type="GO" id="GO:0005663">
    <property type="term" value="C:DNA replication factor C complex"/>
    <property type="evidence" value="ECO:0007669"/>
    <property type="project" value="TreeGrafter"/>
</dbReference>
<dbReference type="GO" id="GO:0031389">
    <property type="term" value="C:Rad17 RFC-like complex"/>
    <property type="evidence" value="ECO:0007669"/>
    <property type="project" value="TreeGrafter"/>
</dbReference>
<evidence type="ECO:0000313" key="4">
    <source>
        <dbReference type="Proteomes" id="UP001360560"/>
    </source>
</evidence>
<dbReference type="SMART" id="SM00382">
    <property type="entry name" value="AAA"/>
    <property type="match status" value="1"/>
</dbReference>
<dbReference type="GO" id="GO:0006281">
    <property type="term" value="P:DNA repair"/>
    <property type="evidence" value="ECO:0007669"/>
    <property type="project" value="TreeGrafter"/>
</dbReference>
<dbReference type="Proteomes" id="UP001360560">
    <property type="component" value="Unassembled WGS sequence"/>
</dbReference>
<dbReference type="EMBL" id="BTFZ01000011">
    <property type="protein sequence ID" value="GMM35810.1"/>
    <property type="molecule type" value="Genomic_DNA"/>
</dbReference>
<dbReference type="GO" id="GO:0031390">
    <property type="term" value="C:Ctf18 RFC-like complex"/>
    <property type="evidence" value="ECO:0007669"/>
    <property type="project" value="TreeGrafter"/>
</dbReference>
<evidence type="ECO:0000259" key="2">
    <source>
        <dbReference type="SMART" id="SM00382"/>
    </source>
</evidence>
<dbReference type="GO" id="GO:0006271">
    <property type="term" value="P:DNA strand elongation involved in DNA replication"/>
    <property type="evidence" value="ECO:0007669"/>
    <property type="project" value="UniProtKB-ARBA"/>
</dbReference>
<organism evidence="3 4">
    <name type="scientific">Saccharomycopsis crataegensis</name>
    <dbReference type="NCBI Taxonomy" id="43959"/>
    <lineage>
        <taxon>Eukaryota</taxon>
        <taxon>Fungi</taxon>
        <taxon>Dikarya</taxon>
        <taxon>Ascomycota</taxon>
        <taxon>Saccharomycotina</taxon>
        <taxon>Saccharomycetes</taxon>
        <taxon>Saccharomycopsidaceae</taxon>
        <taxon>Saccharomycopsis</taxon>
    </lineage>
</organism>
<dbReference type="AlphaFoldDB" id="A0AAV5QNA3"/>
<dbReference type="InterPro" id="IPR027417">
    <property type="entry name" value="P-loop_NTPase"/>
</dbReference>
<keyword evidence="4" id="KW-1185">Reference proteome</keyword>